<feature type="region of interest" description="Disordered" evidence="1">
    <location>
        <begin position="1"/>
        <end position="87"/>
    </location>
</feature>
<organism evidence="2 3">
    <name type="scientific">Sphaeroforma arctica JP610</name>
    <dbReference type="NCBI Taxonomy" id="667725"/>
    <lineage>
        <taxon>Eukaryota</taxon>
        <taxon>Ichthyosporea</taxon>
        <taxon>Ichthyophonida</taxon>
        <taxon>Sphaeroforma</taxon>
    </lineage>
</organism>
<name>A0A0L0F1V4_9EUKA</name>
<dbReference type="Proteomes" id="UP000054560">
    <property type="component" value="Unassembled WGS sequence"/>
</dbReference>
<dbReference type="RefSeq" id="XP_014144040.1">
    <property type="nucleotide sequence ID" value="XM_014288565.1"/>
</dbReference>
<evidence type="ECO:0000256" key="1">
    <source>
        <dbReference type="SAM" id="MobiDB-lite"/>
    </source>
</evidence>
<accession>A0A0L0F1V4</accession>
<protein>
    <submittedName>
        <fullName evidence="2">Uncharacterized protein</fullName>
    </submittedName>
</protein>
<dbReference type="AlphaFoldDB" id="A0A0L0F1V4"/>
<evidence type="ECO:0000313" key="2">
    <source>
        <dbReference type="EMBL" id="KNC70138.1"/>
    </source>
</evidence>
<feature type="non-terminal residue" evidence="2">
    <location>
        <position position="1"/>
    </location>
</feature>
<dbReference type="GeneID" id="25917842"/>
<proteinExistence type="predicted"/>
<evidence type="ECO:0000313" key="3">
    <source>
        <dbReference type="Proteomes" id="UP000054560"/>
    </source>
</evidence>
<keyword evidence="3" id="KW-1185">Reference proteome</keyword>
<feature type="compositionally biased region" description="Low complexity" evidence="1">
    <location>
        <begin position="55"/>
        <end position="87"/>
    </location>
</feature>
<sequence>SPGPQAYATEQTASQAQYIPTPASSHTQPQAVPNFQPQSHDQGAPANSHNPFGLPQPQSPAQMAYAQAQPQQSAQQHTQQLYAPPAAPAPVVAEAELISFD</sequence>
<feature type="compositionally biased region" description="Polar residues" evidence="1">
    <location>
        <begin position="8"/>
        <end position="50"/>
    </location>
</feature>
<reference evidence="2 3" key="1">
    <citation type="submission" date="2011-02" db="EMBL/GenBank/DDBJ databases">
        <title>The Genome Sequence of Sphaeroforma arctica JP610.</title>
        <authorList>
            <consortium name="The Broad Institute Genome Sequencing Platform"/>
            <person name="Russ C."/>
            <person name="Cuomo C."/>
            <person name="Young S.K."/>
            <person name="Zeng Q."/>
            <person name="Gargeya S."/>
            <person name="Alvarado L."/>
            <person name="Berlin A."/>
            <person name="Chapman S.B."/>
            <person name="Chen Z."/>
            <person name="Freedman E."/>
            <person name="Gellesch M."/>
            <person name="Goldberg J."/>
            <person name="Griggs A."/>
            <person name="Gujja S."/>
            <person name="Heilman E."/>
            <person name="Heiman D."/>
            <person name="Howarth C."/>
            <person name="Mehta T."/>
            <person name="Neiman D."/>
            <person name="Pearson M."/>
            <person name="Roberts A."/>
            <person name="Saif S."/>
            <person name="Shea T."/>
            <person name="Shenoy N."/>
            <person name="Sisk P."/>
            <person name="Stolte C."/>
            <person name="Sykes S."/>
            <person name="White J."/>
            <person name="Yandava C."/>
            <person name="Burger G."/>
            <person name="Gray M.W."/>
            <person name="Holland P.W.H."/>
            <person name="King N."/>
            <person name="Lang F.B.F."/>
            <person name="Roger A.J."/>
            <person name="Ruiz-Trillo I."/>
            <person name="Haas B."/>
            <person name="Nusbaum C."/>
            <person name="Birren B."/>
        </authorList>
    </citation>
    <scope>NUCLEOTIDE SEQUENCE [LARGE SCALE GENOMIC DNA]</scope>
    <source>
        <strain evidence="2 3">JP610</strain>
    </source>
</reference>
<gene>
    <name evidence="2" type="ORF">SARC_17338</name>
</gene>
<dbReference type="EMBL" id="KQ252039">
    <property type="protein sequence ID" value="KNC70138.1"/>
    <property type="molecule type" value="Genomic_DNA"/>
</dbReference>